<dbReference type="Proteomes" id="UP000075903">
    <property type="component" value="Unassembled WGS sequence"/>
</dbReference>
<proteinExistence type="predicted"/>
<name>A0A182V5N1_ANOME</name>
<protein>
    <submittedName>
        <fullName evidence="2">Uncharacterized protein</fullName>
    </submittedName>
</protein>
<feature type="compositionally biased region" description="Low complexity" evidence="1">
    <location>
        <begin position="1"/>
        <end position="20"/>
    </location>
</feature>
<sequence>MCRSNRSTSSSSLSRSPASSTKMRDATVGMVCRRSFLPPNGDTMLEATTGGTFLPPWPLKRAARFLSCSSPVRRRVLAASLDVSKRALVLGQPAQLAALVVGRPHAQHAAAKIRQQQRLLVALAVHARHRLHRATKLFKLCGQSSVGLWNGSGFFGGPTFGGVGACGCGASPMPAPGPTPPGMAPPGTAGSGGGGLLRSGGDVTKLAPALLPAGDTGSEPAGISGGMLAVGLSTPFMKIHKAATADESEK</sequence>
<feature type="region of interest" description="Disordered" evidence="1">
    <location>
        <begin position="1"/>
        <end position="24"/>
    </location>
</feature>
<dbReference type="VEuPathDB" id="VectorBase:AMEM009268"/>
<keyword evidence="3" id="KW-1185">Reference proteome</keyword>
<evidence type="ECO:0000256" key="1">
    <source>
        <dbReference type="SAM" id="MobiDB-lite"/>
    </source>
</evidence>
<feature type="region of interest" description="Disordered" evidence="1">
    <location>
        <begin position="177"/>
        <end position="197"/>
    </location>
</feature>
<evidence type="ECO:0000313" key="3">
    <source>
        <dbReference type="Proteomes" id="UP000075903"/>
    </source>
</evidence>
<reference evidence="2" key="1">
    <citation type="submission" date="2020-05" db="UniProtKB">
        <authorList>
            <consortium name="EnsemblMetazoa"/>
        </authorList>
    </citation>
    <scope>IDENTIFICATION</scope>
    <source>
        <strain evidence="2">MAF</strain>
    </source>
</reference>
<dbReference type="AlphaFoldDB" id="A0A182V5N1"/>
<accession>A0A182V5N1</accession>
<evidence type="ECO:0000313" key="2">
    <source>
        <dbReference type="EnsemblMetazoa" id="AMEM009268-PA"/>
    </source>
</evidence>
<dbReference type="EnsemblMetazoa" id="AMEM009268-RA">
    <property type="protein sequence ID" value="AMEM009268-PA"/>
    <property type="gene ID" value="AMEM009268"/>
</dbReference>
<organism evidence="2 3">
    <name type="scientific">Anopheles merus</name>
    <name type="common">Mosquito</name>
    <dbReference type="NCBI Taxonomy" id="30066"/>
    <lineage>
        <taxon>Eukaryota</taxon>
        <taxon>Metazoa</taxon>
        <taxon>Ecdysozoa</taxon>
        <taxon>Arthropoda</taxon>
        <taxon>Hexapoda</taxon>
        <taxon>Insecta</taxon>
        <taxon>Pterygota</taxon>
        <taxon>Neoptera</taxon>
        <taxon>Endopterygota</taxon>
        <taxon>Diptera</taxon>
        <taxon>Nematocera</taxon>
        <taxon>Culicoidea</taxon>
        <taxon>Culicidae</taxon>
        <taxon>Anophelinae</taxon>
        <taxon>Anopheles</taxon>
    </lineage>
</organism>